<dbReference type="SUPFAM" id="SSF160246">
    <property type="entry name" value="EspE N-terminal domain-like"/>
    <property type="match status" value="1"/>
</dbReference>
<dbReference type="Gene3D" id="3.30.450.90">
    <property type="match status" value="1"/>
</dbReference>
<dbReference type="OrthoDB" id="9804785at2"/>
<dbReference type="GO" id="GO:0016887">
    <property type="term" value="F:ATP hydrolysis activity"/>
    <property type="evidence" value="ECO:0007669"/>
    <property type="project" value="TreeGrafter"/>
</dbReference>
<dbReference type="InterPro" id="IPR027417">
    <property type="entry name" value="P-loop_NTPase"/>
</dbReference>
<feature type="compositionally biased region" description="Basic and acidic residues" evidence="5">
    <location>
        <begin position="746"/>
        <end position="759"/>
    </location>
</feature>
<dbReference type="PANTHER" id="PTHR30258">
    <property type="entry name" value="TYPE II SECRETION SYSTEM PROTEIN GSPE-RELATED"/>
    <property type="match status" value="1"/>
</dbReference>
<comment type="caution">
    <text evidence="4">Lacks conserved residue(s) required for the propagation of feature annotation.</text>
</comment>
<protein>
    <submittedName>
        <fullName evidence="7">Type IV pilus assembly protein PilB</fullName>
    </submittedName>
</protein>
<feature type="domain" description="Response regulatory" evidence="6">
    <location>
        <begin position="622"/>
        <end position="738"/>
    </location>
</feature>
<sequence>MTTARPSDLPQELIESGLADPETLEEAREHARAENIPLDQALIDTGAVAEGELVQFVADRYHVATVDLDEAPLDADLLPLLPVSTARRYLAIPLHKKGHAIVVAMAEAWNVARVDEVRFSIGRPIKPVLAARSALREKLDELFPPPEEPEEEAPEEEEYDFLQDALNEMEDEGHADDEEEEQNEAAQRLLQESTASPIVKIVNDILIRAIHKGASDIHIEPQESMVTVRFRVDGALREVMNLPAKARNAIVSRIKVLGGMDISVARRPQDGRIKLHYRDEPLDLRVSTLPTYWGEKVVMRVLDQSGEGLELDKLGFLPGERERIEAIMHQPQGMLLVTGPTGSGKTTTLYSVLGAINQEDVNIITVEDPVEYQLAKINQVPVNPKAGMTFAAGLRSILRQDPNVIMVGEIRDQETAEIALESAETGHMVFSTLHTNSAAGAVTRFLDMGVPGYLLASSVSGVLAQRLLRRNCPECSEPVEVGEGLRTKYNIPEEVVFYEGKGCSACDGQGTKGRIGAYELLLADAEVREGIHKGVMESELVDTARTSGMHLMFEDGLIKAMQGKVSLTEVLRALELPPGVEVDGGRLWEESDKPWADRGPAAHRAATFRDQGEDGEGERRSRALVIGVEAATVKMLALLLEDEGLEVETSDSGRQGLDLIRHHRPELVVAEADAPELAGEALAETLRREESLRDIPLILIGEEEDVGREAAALGAGADDFLAKPLDPRRLLARVNRLLATYRRLAGEELAGKEEPHEPDASEEEEGEEAADELDEPSAPPEEEEGDSGEGDETETATED</sequence>
<dbReference type="RefSeq" id="WP_054966116.1">
    <property type="nucleotide sequence ID" value="NZ_FMUN01000003.1"/>
</dbReference>
<keyword evidence="2" id="KW-0547">Nucleotide-binding</keyword>
<dbReference type="InterPro" id="IPR001482">
    <property type="entry name" value="T2SS/T4SS_dom"/>
</dbReference>
<name>A0A1G5DN80_9GAMM</name>
<dbReference type="CDD" id="cd01129">
    <property type="entry name" value="PulE-GspE-like"/>
    <property type="match status" value="1"/>
</dbReference>
<evidence type="ECO:0000259" key="6">
    <source>
        <dbReference type="PROSITE" id="PS50110"/>
    </source>
</evidence>
<dbReference type="EMBL" id="FMUN01000003">
    <property type="protein sequence ID" value="SCY16136.1"/>
    <property type="molecule type" value="Genomic_DNA"/>
</dbReference>
<dbReference type="Gene3D" id="3.40.50.2300">
    <property type="match status" value="1"/>
</dbReference>
<dbReference type="GO" id="GO:0005886">
    <property type="term" value="C:plasma membrane"/>
    <property type="evidence" value="ECO:0007669"/>
    <property type="project" value="TreeGrafter"/>
</dbReference>
<dbReference type="FunFam" id="3.40.50.300:FF:000398">
    <property type="entry name" value="Type IV pilus assembly ATPase PilB"/>
    <property type="match status" value="1"/>
</dbReference>
<keyword evidence="3" id="KW-0067">ATP-binding</keyword>
<comment type="similarity">
    <text evidence="1">Belongs to the GSP E family.</text>
</comment>
<dbReference type="Gene3D" id="3.40.50.300">
    <property type="entry name" value="P-loop containing nucleotide triphosphate hydrolases"/>
    <property type="match status" value="1"/>
</dbReference>
<evidence type="ECO:0000256" key="2">
    <source>
        <dbReference type="ARBA" id="ARBA00022741"/>
    </source>
</evidence>
<dbReference type="SUPFAM" id="SSF52172">
    <property type="entry name" value="CheY-like"/>
    <property type="match status" value="1"/>
</dbReference>
<gene>
    <name evidence="7" type="ORF">SAMN05661077_1396</name>
</gene>
<dbReference type="Pfam" id="PF05157">
    <property type="entry name" value="MshEN"/>
    <property type="match status" value="1"/>
</dbReference>
<dbReference type="SMART" id="SM00448">
    <property type="entry name" value="REC"/>
    <property type="match status" value="1"/>
</dbReference>
<dbReference type="InterPro" id="IPR007831">
    <property type="entry name" value="T2SS_GspE_N"/>
</dbReference>
<evidence type="ECO:0000313" key="7">
    <source>
        <dbReference type="EMBL" id="SCY16136.1"/>
    </source>
</evidence>
<dbReference type="GO" id="GO:0005524">
    <property type="term" value="F:ATP binding"/>
    <property type="evidence" value="ECO:0007669"/>
    <property type="project" value="UniProtKB-KW"/>
</dbReference>
<dbReference type="InterPro" id="IPR001789">
    <property type="entry name" value="Sig_transdc_resp-reg_receiver"/>
</dbReference>
<dbReference type="SMART" id="SM00382">
    <property type="entry name" value="AAA"/>
    <property type="match status" value="1"/>
</dbReference>
<evidence type="ECO:0000256" key="3">
    <source>
        <dbReference type="ARBA" id="ARBA00022840"/>
    </source>
</evidence>
<evidence type="ECO:0000256" key="1">
    <source>
        <dbReference type="ARBA" id="ARBA00006611"/>
    </source>
</evidence>
<proteinExistence type="inferred from homology"/>
<dbReference type="Pfam" id="PF00437">
    <property type="entry name" value="T2SSE"/>
    <property type="match status" value="1"/>
</dbReference>
<organism evidence="7 8">
    <name type="scientific">Thiohalorhabdus denitrificans</name>
    <dbReference type="NCBI Taxonomy" id="381306"/>
    <lineage>
        <taxon>Bacteria</taxon>
        <taxon>Pseudomonadati</taxon>
        <taxon>Pseudomonadota</taxon>
        <taxon>Gammaproteobacteria</taxon>
        <taxon>Thiohalorhabdales</taxon>
        <taxon>Thiohalorhabdaceae</taxon>
        <taxon>Thiohalorhabdus</taxon>
    </lineage>
</organism>
<accession>A0A1G5DN80</accession>
<dbReference type="InterPro" id="IPR037257">
    <property type="entry name" value="T2SS_E_N_sf"/>
</dbReference>
<dbReference type="InterPro" id="IPR003593">
    <property type="entry name" value="AAA+_ATPase"/>
</dbReference>
<keyword evidence="8" id="KW-1185">Reference proteome</keyword>
<dbReference type="SUPFAM" id="SSF52540">
    <property type="entry name" value="P-loop containing nucleoside triphosphate hydrolases"/>
    <property type="match status" value="1"/>
</dbReference>
<dbReference type="PANTHER" id="PTHR30258:SF1">
    <property type="entry name" value="PROTEIN TRANSPORT PROTEIN HOFB HOMOLOG"/>
    <property type="match status" value="1"/>
</dbReference>
<reference evidence="8" key="1">
    <citation type="submission" date="2016-10" db="EMBL/GenBank/DDBJ databases">
        <authorList>
            <person name="Varghese N."/>
        </authorList>
    </citation>
    <scope>NUCLEOTIDE SEQUENCE [LARGE SCALE GENOMIC DNA]</scope>
    <source>
        <strain evidence="8">HL 19</strain>
    </source>
</reference>
<feature type="region of interest" description="Disordered" evidence="5">
    <location>
        <begin position="746"/>
        <end position="799"/>
    </location>
</feature>
<dbReference type="Proteomes" id="UP000183104">
    <property type="component" value="Unassembled WGS sequence"/>
</dbReference>
<dbReference type="PROSITE" id="PS50110">
    <property type="entry name" value="RESPONSE_REGULATORY"/>
    <property type="match status" value="1"/>
</dbReference>
<dbReference type="GO" id="GO:0000160">
    <property type="term" value="P:phosphorelay signal transduction system"/>
    <property type="evidence" value="ECO:0007669"/>
    <property type="project" value="InterPro"/>
</dbReference>
<feature type="compositionally biased region" description="Acidic residues" evidence="5">
    <location>
        <begin position="760"/>
        <end position="799"/>
    </location>
</feature>
<evidence type="ECO:0000256" key="4">
    <source>
        <dbReference type="PROSITE-ProRule" id="PRU00169"/>
    </source>
</evidence>
<evidence type="ECO:0000313" key="8">
    <source>
        <dbReference type="Proteomes" id="UP000183104"/>
    </source>
</evidence>
<evidence type="ECO:0000256" key="5">
    <source>
        <dbReference type="SAM" id="MobiDB-lite"/>
    </source>
</evidence>
<dbReference type="Pfam" id="PF00072">
    <property type="entry name" value="Response_reg"/>
    <property type="match status" value="1"/>
</dbReference>
<dbReference type="Gene3D" id="3.30.300.160">
    <property type="entry name" value="Type II secretion system, protein E, N-terminal domain"/>
    <property type="match status" value="1"/>
</dbReference>
<dbReference type="InterPro" id="IPR011006">
    <property type="entry name" value="CheY-like_superfamily"/>
</dbReference>
<dbReference type="FunFam" id="3.30.450.90:FF:000001">
    <property type="entry name" value="Type II secretion system ATPase GspE"/>
    <property type="match status" value="1"/>
</dbReference>
<dbReference type="AlphaFoldDB" id="A0A1G5DN80"/>